<dbReference type="RefSeq" id="WP_382210167.1">
    <property type="nucleotide sequence ID" value="NZ_JBHSZH010000005.1"/>
</dbReference>
<feature type="domain" description="Methanogenesis regulatory protein FilR1 middle" evidence="2">
    <location>
        <begin position="130"/>
        <end position="233"/>
    </location>
</feature>
<gene>
    <name evidence="4" type="ORF">ACFQJ6_18660</name>
</gene>
<feature type="domain" description="HVO-A0261-like N-terminal" evidence="3">
    <location>
        <begin position="21"/>
        <end position="94"/>
    </location>
</feature>
<dbReference type="InterPro" id="IPR013561">
    <property type="entry name" value="FilR1_middle_dom"/>
</dbReference>
<dbReference type="Gene3D" id="1.10.10.10">
    <property type="entry name" value="Winged helix-like DNA-binding domain superfamily/Winged helix DNA-binding domain"/>
    <property type="match status" value="1"/>
</dbReference>
<proteinExistence type="predicted"/>
<evidence type="ECO:0000259" key="3">
    <source>
        <dbReference type="Pfam" id="PF25213"/>
    </source>
</evidence>
<dbReference type="InterPro" id="IPR057527">
    <property type="entry name" value="HVO_A0261-like_N"/>
</dbReference>
<dbReference type="Pfam" id="PF25213">
    <property type="entry name" value="HVO_A0261_N"/>
    <property type="match status" value="1"/>
</dbReference>
<dbReference type="Proteomes" id="UP001596407">
    <property type="component" value="Unassembled WGS sequence"/>
</dbReference>
<evidence type="ECO:0000256" key="1">
    <source>
        <dbReference type="SAM" id="MobiDB-lite"/>
    </source>
</evidence>
<keyword evidence="5" id="KW-1185">Reference proteome</keyword>
<evidence type="ECO:0000259" key="2">
    <source>
        <dbReference type="Pfam" id="PF08350"/>
    </source>
</evidence>
<dbReference type="InterPro" id="IPR036390">
    <property type="entry name" value="WH_DNA-bd_sf"/>
</dbReference>
<feature type="region of interest" description="Disordered" evidence="1">
    <location>
        <begin position="232"/>
        <end position="263"/>
    </location>
</feature>
<reference evidence="4 5" key="1">
    <citation type="journal article" date="2019" name="Int. J. Syst. Evol. Microbiol.">
        <title>The Global Catalogue of Microorganisms (GCM) 10K type strain sequencing project: providing services to taxonomists for standard genome sequencing and annotation.</title>
        <authorList>
            <consortium name="The Broad Institute Genomics Platform"/>
            <consortium name="The Broad Institute Genome Sequencing Center for Infectious Disease"/>
            <person name="Wu L."/>
            <person name="Ma J."/>
        </authorList>
    </citation>
    <scope>NUCLEOTIDE SEQUENCE [LARGE SCALE GENOMIC DNA]</scope>
    <source>
        <strain evidence="4 5">DT72</strain>
    </source>
</reference>
<comment type="caution">
    <text evidence="4">The sequence shown here is derived from an EMBL/GenBank/DDBJ whole genome shotgun (WGS) entry which is preliminary data.</text>
</comment>
<dbReference type="InterPro" id="IPR036388">
    <property type="entry name" value="WH-like_DNA-bd_sf"/>
</dbReference>
<protein>
    <submittedName>
        <fullName evidence="4">Helix-turn-helix transcriptional regulator</fullName>
    </submittedName>
</protein>
<accession>A0ABD5WMR3</accession>
<feature type="compositionally biased region" description="Basic and acidic residues" evidence="1">
    <location>
        <begin position="240"/>
        <end position="258"/>
    </location>
</feature>
<dbReference type="EMBL" id="JBHSZH010000005">
    <property type="protein sequence ID" value="MFC7081814.1"/>
    <property type="molecule type" value="Genomic_DNA"/>
</dbReference>
<dbReference type="Pfam" id="PF08350">
    <property type="entry name" value="FilR1_middle"/>
    <property type="match status" value="1"/>
</dbReference>
<sequence length="303" mass="33787">MGGLDTTRKTSVSPEGLREAVAKRHDVLAVLLEEPMTKPELVDRLTASRSTIDRAIRELEEVETVERIGSTYHPTTSGKIAFSEFQNYVKTTETLTDGIPLLEVWPDDSPISPAVIRDAEVHVADSHTPENALTPIVNVLKSASKVRVLMPVVLTTYLDILETFVEENCLEVELVVEDEILGAFDDPYWSANRGLETASEVRVHTSEAELPFTLWLIDTDDERYAGVTVHERGNPRRHPERIAGRRGVGDRPLRDVSRRGASGRDPVRRYVNAFRSETGVRNVSDLPEGGDSAGYCEFHSREL</sequence>
<name>A0ABD5WMR3_9EURY</name>
<dbReference type="SUPFAM" id="SSF46785">
    <property type="entry name" value="Winged helix' DNA-binding domain"/>
    <property type="match status" value="1"/>
</dbReference>
<evidence type="ECO:0000313" key="4">
    <source>
        <dbReference type="EMBL" id="MFC7081814.1"/>
    </source>
</evidence>
<organism evidence="4 5">
    <name type="scientific">Halorussus caseinilyticus</name>
    <dbReference type="NCBI Taxonomy" id="3034025"/>
    <lineage>
        <taxon>Archaea</taxon>
        <taxon>Methanobacteriati</taxon>
        <taxon>Methanobacteriota</taxon>
        <taxon>Stenosarchaea group</taxon>
        <taxon>Halobacteria</taxon>
        <taxon>Halobacteriales</taxon>
        <taxon>Haladaptataceae</taxon>
        <taxon>Halorussus</taxon>
    </lineage>
</organism>
<evidence type="ECO:0000313" key="5">
    <source>
        <dbReference type="Proteomes" id="UP001596407"/>
    </source>
</evidence>
<dbReference type="AlphaFoldDB" id="A0ABD5WMR3"/>